<dbReference type="RefSeq" id="WP_222876873.1">
    <property type="nucleotide sequence ID" value="NZ_AP023361.1"/>
</dbReference>
<evidence type="ECO:0008006" key="4">
    <source>
        <dbReference type="Google" id="ProtNLM"/>
    </source>
</evidence>
<sequence length="192" mass="21201">MSRPIVSSDQRRAIVEKLAAELGLFRDIPPARVKLIIIGALMAWLFILSGGWALNPGDAIDYGGSGPAGGVIIVLNLGDAPLRFVLRSIVALASLGGALFFLRLATRPYILRISSEGIEVLQIKRHYLRWTEIAGLKKTRSASVELDTMPTTFGKKKNVRIYGPAIRGGKKKLTRFFTELFETVKPSVRQRR</sequence>
<feature type="transmembrane region" description="Helical" evidence="1">
    <location>
        <begin position="84"/>
        <end position="105"/>
    </location>
</feature>
<gene>
    <name evidence="2" type="ORF">IZ6_09640</name>
</gene>
<proteinExistence type="predicted"/>
<dbReference type="Proteomes" id="UP000515317">
    <property type="component" value="Chromosome"/>
</dbReference>
<evidence type="ECO:0000313" key="2">
    <source>
        <dbReference type="EMBL" id="BCJ90229.1"/>
    </source>
</evidence>
<reference evidence="2 3" key="1">
    <citation type="submission" date="2020-08" db="EMBL/GenBank/DDBJ databases">
        <title>Genome sequence of Rhizobiales bacterium strain IZ6.</title>
        <authorList>
            <person name="Nakai R."/>
            <person name="Naganuma T."/>
        </authorList>
    </citation>
    <scope>NUCLEOTIDE SEQUENCE [LARGE SCALE GENOMIC DNA]</scope>
    <source>
        <strain evidence="2 3">IZ6</strain>
    </source>
</reference>
<keyword evidence="1" id="KW-0472">Membrane</keyword>
<dbReference type="EMBL" id="AP023361">
    <property type="protein sequence ID" value="BCJ90229.1"/>
    <property type="molecule type" value="Genomic_DNA"/>
</dbReference>
<name>A0A6S6QMR0_9HYPH</name>
<evidence type="ECO:0000256" key="1">
    <source>
        <dbReference type="SAM" id="Phobius"/>
    </source>
</evidence>
<keyword evidence="1" id="KW-1133">Transmembrane helix</keyword>
<keyword evidence="3" id="KW-1185">Reference proteome</keyword>
<accession>A0A6S6QMR0</accession>
<feature type="transmembrane region" description="Helical" evidence="1">
    <location>
        <begin position="35"/>
        <end position="54"/>
    </location>
</feature>
<organism evidence="2 3">
    <name type="scientific">Terrihabitans soli</name>
    <dbReference type="NCBI Taxonomy" id="708113"/>
    <lineage>
        <taxon>Bacteria</taxon>
        <taxon>Pseudomonadati</taxon>
        <taxon>Pseudomonadota</taxon>
        <taxon>Alphaproteobacteria</taxon>
        <taxon>Hyphomicrobiales</taxon>
        <taxon>Terrihabitans</taxon>
    </lineage>
</organism>
<protein>
    <recommendedName>
        <fullName evidence="4">PH domain-containing protein</fullName>
    </recommendedName>
</protein>
<evidence type="ECO:0000313" key="3">
    <source>
        <dbReference type="Proteomes" id="UP000515317"/>
    </source>
</evidence>
<dbReference type="KEGG" id="tso:IZ6_09640"/>
<dbReference type="AlphaFoldDB" id="A0A6S6QMR0"/>
<keyword evidence="1" id="KW-0812">Transmembrane</keyword>